<keyword evidence="2" id="KW-1185">Reference proteome</keyword>
<accession>A0ACC1TYV6</accession>
<gene>
    <name evidence="1" type="ORF">F5876DRAFT_66212</name>
</gene>
<dbReference type="Proteomes" id="UP001163835">
    <property type="component" value="Unassembled WGS sequence"/>
</dbReference>
<sequence>MFKVSILSLSATLFVGVLAKPLQRSSCNPNAQGVPVSIQSTGIPGLEWGIASPSDILIVGESYRGLSTPDWYIRQSGEFPTSYFITDVDSGLAATITGGELILNPINNAIYQPNQVFDITCDSCGTDVSPGNVLGQGCVIGPHNLSDACISIGPSAADALRNFGCTAESDEVYTILT</sequence>
<dbReference type="EMBL" id="MU795139">
    <property type="protein sequence ID" value="KAJ3809743.1"/>
    <property type="molecule type" value="Genomic_DNA"/>
</dbReference>
<protein>
    <submittedName>
        <fullName evidence="1">Uncharacterized protein</fullName>
    </submittedName>
</protein>
<evidence type="ECO:0000313" key="2">
    <source>
        <dbReference type="Proteomes" id="UP001163835"/>
    </source>
</evidence>
<evidence type="ECO:0000313" key="1">
    <source>
        <dbReference type="EMBL" id="KAJ3809743.1"/>
    </source>
</evidence>
<comment type="caution">
    <text evidence="1">The sequence shown here is derived from an EMBL/GenBank/DDBJ whole genome shotgun (WGS) entry which is preliminary data.</text>
</comment>
<organism evidence="1 2">
    <name type="scientific">Lentinula aff. lateritia</name>
    <dbReference type="NCBI Taxonomy" id="2804960"/>
    <lineage>
        <taxon>Eukaryota</taxon>
        <taxon>Fungi</taxon>
        <taxon>Dikarya</taxon>
        <taxon>Basidiomycota</taxon>
        <taxon>Agaricomycotina</taxon>
        <taxon>Agaricomycetes</taxon>
        <taxon>Agaricomycetidae</taxon>
        <taxon>Agaricales</taxon>
        <taxon>Marasmiineae</taxon>
        <taxon>Omphalotaceae</taxon>
        <taxon>Lentinula</taxon>
    </lineage>
</organism>
<name>A0ACC1TYV6_9AGAR</name>
<reference evidence="1" key="1">
    <citation type="submission" date="2022-09" db="EMBL/GenBank/DDBJ databases">
        <title>A Global Phylogenomic Analysis of the Shiitake Genus Lentinula.</title>
        <authorList>
            <consortium name="DOE Joint Genome Institute"/>
            <person name="Sierra-Patev S."/>
            <person name="Min B."/>
            <person name="Naranjo-Ortiz M."/>
            <person name="Looney B."/>
            <person name="Konkel Z."/>
            <person name="Slot J.C."/>
            <person name="Sakamoto Y."/>
            <person name="Steenwyk J.L."/>
            <person name="Rokas A."/>
            <person name="Carro J."/>
            <person name="Camarero S."/>
            <person name="Ferreira P."/>
            <person name="Molpeceres G."/>
            <person name="Ruiz-Duenas F.J."/>
            <person name="Serrano A."/>
            <person name="Henrissat B."/>
            <person name="Drula E."/>
            <person name="Hughes K.W."/>
            <person name="Mata J.L."/>
            <person name="Ishikawa N.K."/>
            <person name="Vargas-Isla R."/>
            <person name="Ushijima S."/>
            <person name="Smith C.A."/>
            <person name="Ahrendt S."/>
            <person name="Andreopoulos W."/>
            <person name="He G."/>
            <person name="Labutti K."/>
            <person name="Lipzen A."/>
            <person name="Ng V."/>
            <person name="Riley R."/>
            <person name="Sandor L."/>
            <person name="Barry K."/>
            <person name="Martinez A.T."/>
            <person name="Xiao Y."/>
            <person name="Gibbons J.G."/>
            <person name="Terashima K."/>
            <person name="Grigoriev I.V."/>
            <person name="Hibbett D.S."/>
        </authorList>
    </citation>
    <scope>NUCLEOTIDE SEQUENCE</scope>
    <source>
        <strain evidence="1">TMI1499</strain>
    </source>
</reference>
<proteinExistence type="predicted"/>